<dbReference type="InterPro" id="IPR042100">
    <property type="entry name" value="Bug_dom1"/>
</dbReference>
<evidence type="ECO:0000256" key="1">
    <source>
        <dbReference type="ARBA" id="ARBA00006987"/>
    </source>
</evidence>
<reference evidence="4 5" key="1">
    <citation type="submission" date="2018-01" db="EMBL/GenBank/DDBJ databases">
        <authorList>
            <person name="Clerissi C."/>
        </authorList>
    </citation>
    <scope>NUCLEOTIDE SEQUENCE [LARGE SCALE GENOMIC DNA]</scope>
    <source>
        <strain evidence="2">Cupriavidus taiwanensis STM 6082</strain>
        <strain evidence="3">Cupriavidus taiwanensis STM 6160</strain>
        <plasmid evidence="4">ii</plasmid>
        <plasmid evidence="3">II</plasmid>
    </source>
</reference>
<dbReference type="InterPro" id="IPR005064">
    <property type="entry name" value="BUG"/>
</dbReference>
<accession>A0A375HU40</accession>
<evidence type="ECO:0008006" key="6">
    <source>
        <dbReference type="Google" id="ProtNLM"/>
    </source>
</evidence>
<geneLocation type="plasmid" evidence="4">
    <name>ii</name>
</geneLocation>
<dbReference type="Gene3D" id="3.40.190.150">
    <property type="entry name" value="Bordetella uptake gene, domain 1"/>
    <property type="match status" value="1"/>
</dbReference>
<protein>
    <recommendedName>
        <fullName evidence="6">ABC transporter substrate-binding protein</fullName>
    </recommendedName>
</protein>
<evidence type="ECO:0000313" key="5">
    <source>
        <dbReference type="Proteomes" id="UP000256710"/>
    </source>
</evidence>
<keyword evidence="5" id="KW-1185">Reference proteome</keyword>
<dbReference type="Gene3D" id="3.40.190.10">
    <property type="entry name" value="Periplasmic binding protein-like II"/>
    <property type="match status" value="1"/>
</dbReference>
<sequence length="345" mass="36297">MEDAVRISTLAAAAATPLTDPRRRTLLRGLIALGMGAAASPLYAGNGWSARPIRLVVPTPPGGGTDLFARTLAAALGRALDQTIVVDNKPGANGIIGNDAVAKASPDGHTLLFTYAAAVVINQTLQPKLPYDGLRDLLPVAQVGAGGNFLVVTPDFPARTLKAFVEQVRKRPDAYDYGSWGIGSGGHLTMAALAMQTGLRLRHVPYKGVAPILADLQGGVIKAAFVDTSSSLPLIRAGKLRALAVSGTRRAPATPEVPTMTEQGYPFDTDSWYGLFAPAGTSAAIVQRLNAEVNRLLADAAMRERFLQLNMGMAPPKTAEQFAQTVRADVAVWGKVIRANNISVD</sequence>
<keyword evidence="3" id="KW-0614">Plasmid</keyword>
<dbReference type="PANTHER" id="PTHR42928">
    <property type="entry name" value="TRICARBOXYLATE-BINDING PROTEIN"/>
    <property type="match status" value="1"/>
</dbReference>
<dbReference type="AlphaFoldDB" id="A0A375HU40"/>
<dbReference type="EMBL" id="OFTC01000048">
    <property type="protein sequence ID" value="SOZ40265.1"/>
    <property type="molecule type" value="Genomic_DNA"/>
</dbReference>
<gene>
    <name evidence="2" type="ORF">CBM2605_B90011</name>
    <name evidence="3" type="ORF">CBM2607_MP21046</name>
</gene>
<dbReference type="PANTHER" id="PTHR42928:SF5">
    <property type="entry name" value="BLR1237 PROTEIN"/>
    <property type="match status" value="1"/>
</dbReference>
<dbReference type="Pfam" id="PF03401">
    <property type="entry name" value="TctC"/>
    <property type="match status" value="1"/>
</dbReference>
<dbReference type="SUPFAM" id="SSF53850">
    <property type="entry name" value="Periplasmic binding protein-like II"/>
    <property type="match status" value="1"/>
</dbReference>
<dbReference type="CDD" id="cd07012">
    <property type="entry name" value="PBP2_Bug_TTT"/>
    <property type="match status" value="1"/>
</dbReference>
<evidence type="ECO:0000313" key="2">
    <source>
        <dbReference type="EMBL" id="SOZ40265.1"/>
    </source>
</evidence>
<comment type="similarity">
    <text evidence="1">Belongs to the UPF0065 (bug) family.</text>
</comment>
<dbReference type="PIRSF" id="PIRSF017082">
    <property type="entry name" value="YflP"/>
    <property type="match status" value="1"/>
</dbReference>
<evidence type="ECO:0000313" key="4">
    <source>
        <dbReference type="Proteomes" id="UP000255168"/>
    </source>
</evidence>
<proteinExistence type="inferred from homology"/>
<dbReference type="EMBL" id="LT984807">
    <property type="protein sequence ID" value="SPD60394.1"/>
    <property type="molecule type" value="Genomic_DNA"/>
</dbReference>
<organism evidence="3 4">
    <name type="scientific">Cupriavidus neocaledonicus</name>
    <dbReference type="NCBI Taxonomy" id="1040979"/>
    <lineage>
        <taxon>Bacteria</taxon>
        <taxon>Pseudomonadati</taxon>
        <taxon>Pseudomonadota</taxon>
        <taxon>Betaproteobacteria</taxon>
        <taxon>Burkholderiales</taxon>
        <taxon>Burkholderiaceae</taxon>
        <taxon>Cupriavidus</taxon>
    </lineage>
</organism>
<dbReference type="Proteomes" id="UP000255168">
    <property type="component" value="Plasmid II"/>
</dbReference>
<dbReference type="RefSeq" id="WP_018004877.1">
    <property type="nucleotide sequence ID" value="NZ_AQUR01000082.1"/>
</dbReference>
<geneLocation type="plasmid" evidence="3">
    <name>II</name>
</geneLocation>
<dbReference type="Proteomes" id="UP000256710">
    <property type="component" value="Unassembled WGS sequence"/>
</dbReference>
<evidence type="ECO:0000313" key="3">
    <source>
        <dbReference type="EMBL" id="SPD60394.1"/>
    </source>
</evidence>
<name>A0A375HU40_9BURK</name>